<gene>
    <name evidence="1" type="ORF">ORQ98_10685</name>
</gene>
<sequence>MTTFTYLMNEIKAKRPAMVHYHTQGSIGTNHSAIAYGYIYGSYWSDNFLTVRTGWSRQKEIQYNIKSMGTIGATLVSQK</sequence>
<proteinExistence type="predicted"/>
<name>A0ABT5U7T7_9GAMM</name>
<dbReference type="Proteomes" id="UP001528823">
    <property type="component" value="Unassembled WGS sequence"/>
</dbReference>
<keyword evidence="2" id="KW-1185">Reference proteome</keyword>
<accession>A0ABT5U7T7</accession>
<reference evidence="1 2" key="1">
    <citation type="submission" date="2022-11" db="EMBL/GenBank/DDBJ databases">
        <title>Spartinivicinus poritis sp. nov., isolated from scleractinian coral Porites lutea.</title>
        <authorList>
            <person name="Zhang G."/>
            <person name="Cai L."/>
            <person name="Wei Q."/>
        </authorList>
    </citation>
    <scope>NUCLEOTIDE SEQUENCE [LARGE SCALE GENOMIC DNA]</scope>
    <source>
        <strain evidence="1 2">A2-2</strain>
    </source>
</reference>
<organism evidence="1 2">
    <name type="scientific">Spartinivicinus poritis</name>
    <dbReference type="NCBI Taxonomy" id="2994640"/>
    <lineage>
        <taxon>Bacteria</taxon>
        <taxon>Pseudomonadati</taxon>
        <taxon>Pseudomonadota</taxon>
        <taxon>Gammaproteobacteria</taxon>
        <taxon>Oceanospirillales</taxon>
        <taxon>Zooshikellaceae</taxon>
        <taxon>Spartinivicinus</taxon>
    </lineage>
</organism>
<dbReference type="EMBL" id="JAPMOU010000011">
    <property type="protein sequence ID" value="MDE1462438.1"/>
    <property type="molecule type" value="Genomic_DNA"/>
</dbReference>
<comment type="caution">
    <text evidence="1">The sequence shown here is derived from an EMBL/GenBank/DDBJ whole genome shotgun (WGS) entry which is preliminary data.</text>
</comment>
<evidence type="ECO:0000313" key="2">
    <source>
        <dbReference type="Proteomes" id="UP001528823"/>
    </source>
</evidence>
<protein>
    <submittedName>
        <fullName evidence="1">Uncharacterized protein</fullName>
    </submittedName>
</protein>
<evidence type="ECO:0000313" key="1">
    <source>
        <dbReference type="EMBL" id="MDE1462438.1"/>
    </source>
</evidence>